<evidence type="ECO:0000313" key="2">
    <source>
        <dbReference type="EMBL" id="RBP02867.1"/>
    </source>
</evidence>
<dbReference type="InterPro" id="IPR037523">
    <property type="entry name" value="VOC_core"/>
</dbReference>
<feature type="domain" description="VOC" evidence="1">
    <location>
        <begin position="160"/>
        <end position="275"/>
    </location>
</feature>
<dbReference type="RefSeq" id="WP_113893095.1">
    <property type="nucleotide sequence ID" value="NZ_QNRK01000048.1"/>
</dbReference>
<dbReference type="InterPro" id="IPR004360">
    <property type="entry name" value="Glyas_Fos-R_dOase_dom"/>
</dbReference>
<dbReference type="Gene3D" id="3.10.180.10">
    <property type="entry name" value="2,3-Dihydroxybiphenyl 1,2-Dioxygenase, domain 1"/>
    <property type="match status" value="2"/>
</dbReference>
<dbReference type="OrthoDB" id="9803142at2"/>
<dbReference type="EMBL" id="QNRK01000048">
    <property type="protein sequence ID" value="RBP02867.1"/>
    <property type="molecule type" value="Genomic_DNA"/>
</dbReference>
<comment type="caution">
    <text evidence="2">The sequence shown here is derived from an EMBL/GenBank/DDBJ whole genome shotgun (WGS) entry which is preliminary data.</text>
</comment>
<evidence type="ECO:0000259" key="1">
    <source>
        <dbReference type="PROSITE" id="PS51819"/>
    </source>
</evidence>
<dbReference type="SUPFAM" id="SSF54593">
    <property type="entry name" value="Glyoxalase/Bleomycin resistance protein/Dihydroxybiphenyl dioxygenase"/>
    <property type="match status" value="2"/>
</dbReference>
<dbReference type="GO" id="GO:0051213">
    <property type="term" value="F:dioxygenase activity"/>
    <property type="evidence" value="ECO:0007669"/>
    <property type="project" value="UniProtKB-KW"/>
</dbReference>
<dbReference type="Proteomes" id="UP000253529">
    <property type="component" value="Unassembled WGS sequence"/>
</dbReference>
<feature type="domain" description="VOC" evidence="1">
    <location>
        <begin position="15"/>
        <end position="124"/>
    </location>
</feature>
<sequence>MPKIDFHDAEAGVHSIFQFGLAEPDLDEAQRFLAAFGVEPTRAGDRIEIRAGGGDHVWATILKSETARKKLQYLSLGCYEQDYGRIRDQVEAAGGVFSNGHPAGPTGGFWFRDPFGLLVQVLVAAKTMPDAKARMDDLNVGANVRGAPARSAARKVGATRLSHVALFTPDLDRALAFYTQALGLRLADRSGDIIAFTYGRHGSDHHMLAFAAGPAPGLHHTSWDMPSVECLGLANTQLRAAGYAIHWGPGRHVLGSNYFNYTADTWGQLWENSCHIDYIEKDAPWEVANFADEDAFYLWGPDAPAEMMQFTEETAA</sequence>
<dbReference type="Pfam" id="PF00903">
    <property type="entry name" value="Glyoxalase"/>
    <property type="match status" value="1"/>
</dbReference>
<evidence type="ECO:0000313" key="3">
    <source>
        <dbReference type="Proteomes" id="UP000253529"/>
    </source>
</evidence>
<protein>
    <submittedName>
        <fullName evidence="2">Glyoxalase/bleomycin resistance protein/dioxygenase superfamily protein</fullName>
    </submittedName>
</protein>
<reference evidence="2 3" key="1">
    <citation type="submission" date="2018-06" db="EMBL/GenBank/DDBJ databases">
        <title>Genomic Encyclopedia of Type Strains, Phase IV (KMG-IV): sequencing the most valuable type-strain genomes for metagenomic binning, comparative biology and taxonomic classification.</title>
        <authorList>
            <person name="Goeker M."/>
        </authorList>
    </citation>
    <scope>NUCLEOTIDE SEQUENCE [LARGE SCALE GENOMIC DNA]</scope>
    <source>
        <strain evidence="2 3">DSM 24875</strain>
    </source>
</reference>
<dbReference type="PROSITE" id="PS51819">
    <property type="entry name" value="VOC"/>
    <property type="match status" value="2"/>
</dbReference>
<keyword evidence="3" id="KW-1185">Reference proteome</keyword>
<accession>A0A366EKC3</accession>
<dbReference type="InterPro" id="IPR029068">
    <property type="entry name" value="Glyas_Bleomycin-R_OHBP_Dase"/>
</dbReference>
<gene>
    <name evidence="2" type="ORF">DFR50_1488</name>
</gene>
<keyword evidence="2" id="KW-0560">Oxidoreductase</keyword>
<dbReference type="AlphaFoldDB" id="A0A366EKC3"/>
<name>A0A366EKC3_9HYPH</name>
<organism evidence="2 3">
    <name type="scientific">Roseiarcus fermentans</name>
    <dbReference type="NCBI Taxonomy" id="1473586"/>
    <lineage>
        <taxon>Bacteria</taxon>
        <taxon>Pseudomonadati</taxon>
        <taxon>Pseudomonadota</taxon>
        <taxon>Alphaproteobacteria</taxon>
        <taxon>Hyphomicrobiales</taxon>
        <taxon>Roseiarcaceae</taxon>
        <taxon>Roseiarcus</taxon>
    </lineage>
</organism>
<proteinExistence type="predicted"/>
<keyword evidence="2" id="KW-0223">Dioxygenase</keyword>